<organism evidence="1 2">
    <name type="scientific">Mycena alexandri</name>
    <dbReference type="NCBI Taxonomy" id="1745969"/>
    <lineage>
        <taxon>Eukaryota</taxon>
        <taxon>Fungi</taxon>
        <taxon>Dikarya</taxon>
        <taxon>Basidiomycota</taxon>
        <taxon>Agaricomycotina</taxon>
        <taxon>Agaricomycetes</taxon>
        <taxon>Agaricomycetidae</taxon>
        <taxon>Agaricales</taxon>
        <taxon>Marasmiineae</taxon>
        <taxon>Mycenaceae</taxon>
        <taxon>Mycena</taxon>
    </lineage>
</organism>
<dbReference type="AlphaFoldDB" id="A0AAD6S4T6"/>
<name>A0AAD6S4T6_9AGAR</name>
<accession>A0AAD6S4T6</accession>
<evidence type="ECO:0000313" key="1">
    <source>
        <dbReference type="EMBL" id="KAJ7021229.1"/>
    </source>
</evidence>
<proteinExistence type="predicted"/>
<dbReference type="EMBL" id="JARJCM010000238">
    <property type="protein sequence ID" value="KAJ7021229.1"/>
    <property type="molecule type" value="Genomic_DNA"/>
</dbReference>
<dbReference type="Proteomes" id="UP001218188">
    <property type="component" value="Unassembled WGS sequence"/>
</dbReference>
<dbReference type="Gene3D" id="3.30.200.20">
    <property type="entry name" value="Phosphorylase Kinase, domain 1"/>
    <property type="match status" value="1"/>
</dbReference>
<protein>
    <submittedName>
        <fullName evidence="1">Uncharacterized protein</fullName>
    </submittedName>
</protein>
<reference evidence="1" key="1">
    <citation type="submission" date="2023-03" db="EMBL/GenBank/DDBJ databases">
        <title>Massive genome expansion in bonnet fungi (Mycena s.s.) driven by repeated elements and novel gene families across ecological guilds.</title>
        <authorList>
            <consortium name="Lawrence Berkeley National Laboratory"/>
            <person name="Harder C.B."/>
            <person name="Miyauchi S."/>
            <person name="Viragh M."/>
            <person name="Kuo A."/>
            <person name="Thoen E."/>
            <person name="Andreopoulos B."/>
            <person name="Lu D."/>
            <person name="Skrede I."/>
            <person name="Drula E."/>
            <person name="Henrissat B."/>
            <person name="Morin E."/>
            <person name="Kohler A."/>
            <person name="Barry K."/>
            <person name="LaButti K."/>
            <person name="Morin E."/>
            <person name="Salamov A."/>
            <person name="Lipzen A."/>
            <person name="Mereny Z."/>
            <person name="Hegedus B."/>
            <person name="Baldrian P."/>
            <person name="Stursova M."/>
            <person name="Weitz H."/>
            <person name="Taylor A."/>
            <person name="Grigoriev I.V."/>
            <person name="Nagy L.G."/>
            <person name="Martin F."/>
            <person name="Kauserud H."/>
        </authorList>
    </citation>
    <scope>NUCLEOTIDE SEQUENCE</scope>
    <source>
        <strain evidence="1">CBHHK200</strain>
    </source>
</reference>
<keyword evidence="2" id="KW-1185">Reference proteome</keyword>
<evidence type="ECO:0000313" key="2">
    <source>
        <dbReference type="Proteomes" id="UP001218188"/>
    </source>
</evidence>
<gene>
    <name evidence="1" type="ORF">C8F04DRAFT_1273992</name>
</gene>
<comment type="caution">
    <text evidence="1">The sequence shown here is derived from an EMBL/GenBank/DDBJ whole genome shotgun (WGS) entry which is preliminary data.</text>
</comment>
<sequence length="524" mass="58454">MIPMGDIDLRRQLHVDLDLDTGVLHRKRRRGCVRHVYSAKIGDRKTDMTVVMFEGDRAEQEWQKDIATYSGLRHPNILQIYGVASSGSKNAAVFHGDLMRLTEFLDLYEHSSILQVYIWASGMEQFGRANTYFASRFGRTIGYGEYRVWIQPSTGMISAELGAVDYFDATWGRLSDTMAIQNPAVSFGAPNREAMAIDCMSPQLYHQICDRHLSHAVHSASLRTFTSVTLGAVVSWSPSRHPAGCIGDSTFEPAVSLCLADCVELAFVEQIEVDSAAWFGSNGKGVVMANGWTRYPSYSVMLSYSTTVYLTLLVRDRDISGWLSQANHIFKRLQITGNLCNYVLLNAISIQLQIHPIVEKTPTGYLFLCPANHFRTGPASFAWPDCSAYWSLDFSGLERLTMEEELHLGFPSLEFESGVSGTYWKDDSEIYAGLPKISRVISGTPFIDYPVMYPLMASQSIDAVELVVPTQIPDTTVNLEIEVPESTATTKVQVSETGQCNLFASSLWFNATLRLFLHLGDNFA</sequence>